<accession>A0ABQ2RW95</accession>
<keyword evidence="6 9" id="KW-0119">Carbohydrate metabolism</keyword>
<dbReference type="InterPro" id="IPR001000">
    <property type="entry name" value="GH10_dom"/>
</dbReference>
<evidence type="ECO:0000256" key="5">
    <source>
        <dbReference type="ARBA" id="ARBA00022801"/>
    </source>
</evidence>
<comment type="caution">
    <text evidence="13">The sequence shown here is derived from an EMBL/GenBank/DDBJ whole genome shotgun (WGS) entry which is preliminary data.</text>
</comment>
<evidence type="ECO:0000256" key="2">
    <source>
        <dbReference type="ARBA" id="ARBA00007495"/>
    </source>
</evidence>
<evidence type="ECO:0000256" key="6">
    <source>
        <dbReference type="ARBA" id="ARBA00023277"/>
    </source>
</evidence>
<evidence type="ECO:0000313" key="14">
    <source>
        <dbReference type="Proteomes" id="UP000634308"/>
    </source>
</evidence>
<reference evidence="14" key="1">
    <citation type="journal article" date="2019" name="Int. J. Syst. Evol. Microbiol.">
        <title>The Global Catalogue of Microorganisms (GCM) 10K type strain sequencing project: providing services to taxonomists for standard genome sequencing and annotation.</title>
        <authorList>
            <consortium name="The Broad Institute Genomics Platform"/>
            <consortium name="The Broad Institute Genome Sequencing Center for Infectious Disease"/>
            <person name="Wu L."/>
            <person name="Ma J."/>
        </authorList>
    </citation>
    <scope>NUCLEOTIDE SEQUENCE [LARGE SCALE GENOMIC DNA]</scope>
    <source>
        <strain evidence="14">JCM 31404</strain>
    </source>
</reference>
<keyword evidence="3" id="KW-0858">Xylan degradation</keyword>
<evidence type="ECO:0000256" key="3">
    <source>
        <dbReference type="ARBA" id="ARBA00022651"/>
    </source>
</evidence>
<proteinExistence type="inferred from homology"/>
<evidence type="ECO:0000256" key="4">
    <source>
        <dbReference type="ARBA" id="ARBA00022729"/>
    </source>
</evidence>
<comment type="similarity">
    <text evidence="2 9">Belongs to the glycosyl hydrolase 10 (cellulase F) family.</text>
</comment>
<evidence type="ECO:0000256" key="10">
    <source>
        <dbReference type="SAM" id="MobiDB-lite"/>
    </source>
</evidence>
<evidence type="ECO:0000256" key="8">
    <source>
        <dbReference type="ARBA" id="ARBA00023326"/>
    </source>
</evidence>
<keyword evidence="8 9" id="KW-0624">Polysaccharide degradation</keyword>
<protein>
    <recommendedName>
        <fullName evidence="9">Beta-xylanase</fullName>
        <ecNumber evidence="9">3.2.1.8</ecNumber>
    </recommendedName>
</protein>
<evidence type="ECO:0000256" key="7">
    <source>
        <dbReference type="ARBA" id="ARBA00023295"/>
    </source>
</evidence>
<evidence type="ECO:0000256" key="1">
    <source>
        <dbReference type="ARBA" id="ARBA00000681"/>
    </source>
</evidence>
<dbReference type="Gene3D" id="3.20.20.80">
    <property type="entry name" value="Glycosidases"/>
    <property type="match status" value="1"/>
</dbReference>
<dbReference type="SUPFAM" id="SSF51445">
    <property type="entry name" value="(Trans)glycosidases"/>
    <property type="match status" value="1"/>
</dbReference>
<feature type="chain" id="PRO_5047124299" description="Beta-xylanase" evidence="11">
    <location>
        <begin position="29"/>
        <end position="374"/>
    </location>
</feature>
<dbReference type="PANTHER" id="PTHR31490">
    <property type="entry name" value="GLYCOSYL HYDROLASE"/>
    <property type="match status" value="1"/>
</dbReference>
<evidence type="ECO:0000259" key="12">
    <source>
        <dbReference type="PROSITE" id="PS51760"/>
    </source>
</evidence>
<gene>
    <name evidence="13" type="ORF">GCM10008959_37230</name>
</gene>
<feature type="region of interest" description="Disordered" evidence="10">
    <location>
        <begin position="28"/>
        <end position="48"/>
    </location>
</feature>
<dbReference type="EMBL" id="BMQM01000039">
    <property type="protein sequence ID" value="GGR72268.1"/>
    <property type="molecule type" value="Genomic_DNA"/>
</dbReference>
<dbReference type="PRINTS" id="PR00134">
    <property type="entry name" value="GLHYDRLASE10"/>
</dbReference>
<evidence type="ECO:0000256" key="11">
    <source>
        <dbReference type="SAM" id="SignalP"/>
    </source>
</evidence>
<comment type="catalytic activity">
    <reaction evidence="1 9">
        <text>Endohydrolysis of (1-&gt;4)-beta-D-xylosidic linkages in xylans.</text>
        <dbReference type="EC" id="3.2.1.8"/>
    </reaction>
</comment>
<keyword evidence="7 9" id="KW-0326">Glycosidase</keyword>
<evidence type="ECO:0000256" key="9">
    <source>
        <dbReference type="RuleBase" id="RU361174"/>
    </source>
</evidence>
<dbReference type="RefSeq" id="WP_189066488.1">
    <property type="nucleotide sequence ID" value="NZ_BMQM01000039.1"/>
</dbReference>
<dbReference type="PANTHER" id="PTHR31490:SF88">
    <property type="entry name" value="BETA-XYLANASE"/>
    <property type="match status" value="1"/>
</dbReference>
<dbReference type="InterPro" id="IPR017853">
    <property type="entry name" value="GH"/>
</dbReference>
<keyword evidence="5 9" id="KW-0378">Hydrolase</keyword>
<feature type="domain" description="GH10" evidence="12">
    <location>
        <begin position="57"/>
        <end position="371"/>
    </location>
</feature>
<dbReference type="Pfam" id="PF00331">
    <property type="entry name" value="Glyco_hydro_10"/>
    <property type="match status" value="1"/>
</dbReference>
<keyword evidence="4 11" id="KW-0732">Signal</keyword>
<dbReference type="PROSITE" id="PS51760">
    <property type="entry name" value="GH10_2"/>
    <property type="match status" value="1"/>
</dbReference>
<dbReference type="EC" id="3.2.1.8" evidence="9"/>
<name>A0ABQ2RW95_9DEIO</name>
<feature type="signal peptide" evidence="11">
    <location>
        <begin position="1"/>
        <end position="28"/>
    </location>
</feature>
<evidence type="ECO:0000313" key="13">
    <source>
        <dbReference type="EMBL" id="GGR72268.1"/>
    </source>
</evidence>
<dbReference type="InterPro" id="IPR044846">
    <property type="entry name" value="GH10"/>
</dbReference>
<keyword evidence="14" id="KW-1185">Reference proteome</keyword>
<dbReference type="Proteomes" id="UP000634308">
    <property type="component" value="Unassembled WGS sequence"/>
</dbReference>
<organism evidence="13 14">
    <name type="scientific">Deinococcus seoulensis</name>
    <dbReference type="NCBI Taxonomy" id="1837379"/>
    <lineage>
        <taxon>Bacteria</taxon>
        <taxon>Thermotogati</taxon>
        <taxon>Deinococcota</taxon>
        <taxon>Deinococci</taxon>
        <taxon>Deinococcales</taxon>
        <taxon>Deinococcaceae</taxon>
        <taxon>Deinococcus</taxon>
    </lineage>
</organism>
<sequence length="374" mass="40508">MRSVHPALKTLSLLAPLTLGLTLGAARAGGGAAPPATPTPAAPTTNPAAAVQPARPAASNVSLRALADARGLLLGAAVNQTLFDPDEPEYARTLNRHFNAVVAENAMKWAGLHNNREAFAFGFADAIVNTAVKNGQTVRGHTLVWHDSLPPWVYTIQTREELLRAMQDHVTGVVTHFRDRVRIWDVVNEAVSDAPGHPLRPSPFLNLIGPDFIDEAFRAAHAADPGAKLYYNDYNTDGLNGKSDAVYELVRGMLARGVPIHGVGFQAHLNTDFDVKGAQVQANLQRFRDLGLDVQLTEVDVQLRPARPELGELARQAAVYRDLLRACLNVRCAGFVTWGVTDFNSWRAGGKPLIFDDVYDPKPAFAALAQELAR</sequence>
<dbReference type="SMART" id="SM00633">
    <property type="entry name" value="Glyco_10"/>
    <property type="match status" value="1"/>
</dbReference>